<proteinExistence type="predicted"/>
<protein>
    <submittedName>
        <fullName evidence="1">Uncharacterized protein</fullName>
    </submittedName>
</protein>
<accession>A0ACB8T256</accession>
<sequence>MMARLSSRKNCLVFKYCDTQNGECQTGARGHPMLTGTLYIILSSFSIRSTFFFLWICSQPYADRARMQTQSGLLHLHVFPVLPQVMVIHKR</sequence>
<evidence type="ECO:0000313" key="1">
    <source>
        <dbReference type="EMBL" id="KAI0062795.1"/>
    </source>
</evidence>
<reference evidence="1" key="2">
    <citation type="journal article" date="2022" name="New Phytol.">
        <title>Evolutionary transition to the ectomycorrhizal habit in the genomes of a hyperdiverse lineage of mushroom-forming fungi.</title>
        <authorList>
            <person name="Looney B."/>
            <person name="Miyauchi S."/>
            <person name="Morin E."/>
            <person name="Drula E."/>
            <person name="Courty P.E."/>
            <person name="Kohler A."/>
            <person name="Kuo A."/>
            <person name="LaButti K."/>
            <person name="Pangilinan J."/>
            <person name="Lipzen A."/>
            <person name="Riley R."/>
            <person name="Andreopoulos W."/>
            <person name="He G."/>
            <person name="Johnson J."/>
            <person name="Nolan M."/>
            <person name="Tritt A."/>
            <person name="Barry K.W."/>
            <person name="Grigoriev I.V."/>
            <person name="Nagy L.G."/>
            <person name="Hibbett D."/>
            <person name="Henrissat B."/>
            <person name="Matheny P.B."/>
            <person name="Labbe J."/>
            <person name="Martin F.M."/>
        </authorList>
    </citation>
    <scope>NUCLEOTIDE SEQUENCE</scope>
    <source>
        <strain evidence="1">HHB10654</strain>
    </source>
</reference>
<comment type="caution">
    <text evidence="1">The sequence shown here is derived from an EMBL/GenBank/DDBJ whole genome shotgun (WGS) entry which is preliminary data.</text>
</comment>
<dbReference type="EMBL" id="MU277206">
    <property type="protein sequence ID" value="KAI0062795.1"/>
    <property type="molecule type" value="Genomic_DNA"/>
</dbReference>
<keyword evidence="2" id="KW-1185">Reference proteome</keyword>
<gene>
    <name evidence="1" type="ORF">BV25DRAFT_1825339</name>
</gene>
<name>A0ACB8T256_9AGAM</name>
<reference evidence="1" key="1">
    <citation type="submission" date="2021-03" db="EMBL/GenBank/DDBJ databases">
        <authorList>
            <consortium name="DOE Joint Genome Institute"/>
            <person name="Ahrendt S."/>
            <person name="Looney B.P."/>
            <person name="Miyauchi S."/>
            <person name="Morin E."/>
            <person name="Drula E."/>
            <person name="Courty P.E."/>
            <person name="Chicoki N."/>
            <person name="Fauchery L."/>
            <person name="Kohler A."/>
            <person name="Kuo A."/>
            <person name="Labutti K."/>
            <person name="Pangilinan J."/>
            <person name="Lipzen A."/>
            <person name="Riley R."/>
            <person name="Andreopoulos W."/>
            <person name="He G."/>
            <person name="Johnson J."/>
            <person name="Barry K.W."/>
            <person name="Grigoriev I.V."/>
            <person name="Nagy L."/>
            <person name="Hibbett D."/>
            <person name="Henrissat B."/>
            <person name="Matheny P.B."/>
            <person name="Labbe J."/>
            <person name="Martin F."/>
        </authorList>
    </citation>
    <scope>NUCLEOTIDE SEQUENCE</scope>
    <source>
        <strain evidence="1">HHB10654</strain>
    </source>
</reference>
<evidence type="ECO:0000313" key="2">
    <source>
        <dbReference type="Proteomes" id="UP000814140"/>
    </source>
</evidence>
<organism evidence="1 2">
    <name type="scientific">Artomyces pyxidatus</name>
    <dbReference type="NCBI Taxonomy" id="48021"/>
    <lineage>
        <taxon>Eukaryota</taxon>
        <taxon>Fungi</taxon>
        <taxon>Dikarya</taxon>
        <taxon>Basidiomycota</taxon>
        <taxon>Agaricomycotina</taxon>
        <taxon>Agaricomycetes</taxon>
        <taxon>Russulales</taxon>
        <taxon>Auriscalpiaceae</taxon>
        <taxon>Artomyces</taxon>
    </lineage>
</organism>
<dbReference type="Proteomes" id="UP000814140">
    <property type="component" value="Unassembled WGS sequence"/>
</dbReference>